<dbReference type="NCBIfam" id="NF001124">
    <property type="entry name" value="PRK00139.1-2"/>
    <property type="match status" value="1"/>
</dbReference>
<dbReference type="Gene3D" id="3.40.1390.10">
    <property type="entry name" value="MurE/MurF, N-terminal domain"/>
    <property type="match status" value="2"/>
</dbReference>
<evidence type="ECO:0000256" key="10">
    <source>
        <dbReference type="RuleBase" id="RU004136"/>
    </source>
</evidence>
<feature type="binding site" evidence="7">
    <location>
        <position position="195"/>
    </location>
    <ligand>
        <name>UDP-N-acetyl-alpha-D-muramoyl-L-alanyl-D-glutamate</name>
        <dbReference type="ChEBI" id="CHEBI:83900"/>
    </ligand>
</feature>
<keyword evidence="7" id="KW-0460">Magnesium</keyword>
<feature type="domain" description="Mur ligase N-terminal catalytic" evidence="11">
    <location>
        <begin position="548"/>
        <end position="630"/>
    </location>
</feature>
<evidence type="ECO:0000256" key="3">
    <source>
        <dbReference type="ARBA" id="ARBA00022960"/>
    </source>
</evidence>
<dbReference type="EC" id="6.3.2.13" evidence="7"/>
<dbReference type="InterPro" id="IPR036615">
    <property type="entry name" value="Mur_ligase_C_dom_sf"/>
</dbReference>
<protein>
    <recommendedName>
        <fullName evidence="7 8">Multifunctional fusion protein</fullName>
    </recommendedName>
    <domain>
        <recommendedName>
            <fullName evidence="7">UDP-N-acetylmuramoyl-L-alanyl-D-glutamate--2,6-diaminopimelate ligase</fullName>
            <ecNumber evidence="7">6.3.2.13</ecNumber>
        </recommendedName>
        <alternativeName>
            <fullName evidence="7">Meso-A2pm-adding enzyme</fullName>
        </alternativeName>
        <alternativeName>
            <fullName evidence="7">Meso-diaminopimelate-adding enzyme</fullName>
        </alternativeName>
        <alternativeName>
            <fullName evidence="7">UDP-MurNAc-L-Ala-D-Glu:meso-diaminopimelate ligase</fullName>
        </alternativeName>
        <alternativeName>
            <fullName evidence="7">UDP-MurNAc-tripeptide synthetase</fullName>
        </alternativeName>
        <alternativeName>
            <fullName evidence="7">UDP-N-acetylmuramyl-tripeptide synthetase</fullName>
        </alternativeName>
    </domain>
    <domain>
        <recommendedName>
            <fullName evidence="8">UDP-N-acetylmuramoyl-tripeptide--D-alanyl-D-alanine ligase</fullName>
            <ecNumber evidence="8">6.3.2.10</ecNumber>
        </recommendedName>
        <alternativeName>
            <fullName evidence="8">D-alanyl-D-alanine-adding enzyme</fullName>
        </alternativeName>
    </domain>
</protein>
<evidence type="ECO:0000256" key="7">
    <source>
        <dbReference type="HAMAP-Rule" id="MF_00208"/>
    </source>
</evidence>
<evidence type="ECO:0000259" key="12">
    <source>
        <dbReference type="Pfam" id="PF02875"/>
    </source>
</evidence>
<dbReference type="GO" id="GO:0009252">
    <property type="term" value="P:peptidoglycan biosynthetic process"/>
    <property type="evidence" value="ECO:0007669"/>
    <property type="project" value="UniProtKB-UniRule"/>
</dbReference>
<feature type="binding site" evidence="8">
    <location>
        <begin position="643"/>
        <end position="649"/>
    </location>
    <ligand>
        <name>ATP</name>
        <dbReference type="ChEBI" id="CHEBI:30616"/>
    </ligand>
</feature>
<dbReference type="PANTHER" id="PTHR23135:SF4">
    <property type="entry name" value="UDP-N-ACETYLMURAMOYL-L-ALANYL-D-GLUTAMATE--2,6-DIAMINOPIMELATE LIGASE MURE HOMOLOG, CHLOROPLASTIC"/>
    <property type="match status" value="1"/>
</dbReference>
<dbReference type="PANTHER" id="PTHR23135">
    <property type="entry name" value="MUR LIGASE FAMILY MEMBER"/>
    <property type="match status" value="1"/>
</dbReference>
<dbReference type="STRING" id="879212.DespoDRAFT_02264"/>
<dbReference type="OrthoDB" id="9800958at2"/>
<comment type="caution">
    <text evidence="7">Lacks conserved residue(s) required for the propagation of feature annotation.</text>
</comment>
<feature type="binding site" evidence="7">
    <location>
        <position position="193"/>
    </location>
    <ligand>
        <name>UDP-N-acetyl-alpha-D-muramoyl-L-alanyl-D-glutamate</name>
        <dbReference type="ChEBI" id="CHEBI:83900"/>
    </ligand>
</feature>
<reference evidence="14 15" key="2">
    <citation type="submission" date="2012-02" db="EMBL/GenBank/DDBJ databases">
        <title>Improved High-Quality Draft sequence of Desulfobacter postgatei 2ac9.</title>
        <authorList>
            <consortium name="US DOE Joint Genome Institute"/>
            <person name="Lucas S."/>
            <person name="Han J."/>
            <person name="Lapidus A."/>
            <person name="Cheng J.-F."/>
            <person name="Goodwin L."/>
            <person name="Pitluck S."/>
            <person name="Peters L."/>
            <person name="Ovchinnikova G."/>
            <person name="Held B."/>
            <person name="Detter J.C."/>
            <person name="Han C."/>
            <person name="Tapia R."/>
            <person name="Land M."/>
            <person name="Hauser L."/>
            <person name="Kyrpides N."/>
            <person name="Ivanova N."/>
            <person name="Pagani I."/>
            <person name="Orellana R."/>
            <person name="Lovley D."/>
            <person name="Woyke T."/>
        </authorList>
    </citation>
    <scope>NUCLEOTIDE SEQUENCE [LARGE SCALE GENOMIC DNA]</scope>
    <source>
        <strain evidence="14 15">2ac9</strain>
    </source>
</reference>
<feature type="domain" description="Mur ligase central" evidence="13">
    <location>
        <begin position="642"/>
        <end position="832"/>
    </location>
</feature>
<sequence length="1000" mass="108263">MKLSDILNTIDIVLTPDQEQAGMVTTSISDITCDSRQVVQGALFIAVDGHTADGHDYIAQAFDKGAAAVLAQKIPQGVTRDQALHIVLSKDTRKDTAIAAANFFGHPSKDLVLVGITGTNGKTSITWLLEQIYQTCGITCGVIGTINIRYPGTTIDNPVTTPDAVCLQKTMHDMKLAGVTHVIMEVSSHSLNQHRVDGCEFNAAVFTNLTQDHLDYHDGFEDYFACKRVLFTRCLGPFGDGTRGKAVINIDNEYGTRLADSLNLPAIRVSADREADIRAIDITDDIHGLRAILDFSGVHAPMTSVLTGRFNLENILCAAGAALATGICPESIARGIAALERVPGRLEKLPTELNRHIFVDYAHTPDALESILKTLAGRAPARLITVFGCGGDRDRTKRGPMGVIACKYSDIAIVTSDNPRTENPNAVIDEIIDGIRAQGFKEIDPYSPGACEKGYIRMTDRAKALALAVRISKPQDIIVAAGKGHETYQITNAGTIHFDDKEHLTNACTNALTPRPWDLADLSNAIGCDAVTVWGQKTVTDVKRAVFKGISTDSRTISPDMVFLALAGEHFDGHNFIPDLAEKGIIVFVVRQGYLNTFDLNQKRLMDKPRVCFFEVPDTLAALGRLARYHRMRSNARVAALTGSNGKTSTRKMAEEIFSLHHDTLATQGNLNNEIGLPQTLLRLADIHEWAVVEMGMSNPGEIARLSAIAKPDIALITNTHGSHMQGLGSLDNVARAKAEIFKGLNPGGTAILFADDPRLEILVQGARENPTTGSVMLFGTQSKSDVRLSEINTTDHRITFSLTIDGHARQYALPSPAAFMAFNAAAAAALAKAAGIDETDIAQGLEAFVPVKGRMRLRHLDNGIHLIDDTYNANPCSMNQALQVLNRLAGSNRGIAVLGDMLELGDQTQLHHRQVGHLVAALSPAKLLLFGTQVAQIREGALEKGYPDAHIVMGSKQELAQTLKKSIKQENWVLIKGSRGMTMETLIPVLEEIPAERAD</sequence>
<feature type="binding site" evidence="7">
    <location>
        <position position="482"/>
    </location>
    <ligand>
        <name>meso-2,6-diaminopimelate</name>
        <dbReference type="ChEBI" id="CHEBI:57791"/>
    </ligand>
</feature>
<dbReference type="SUPFAM" id="SSF53623">
    <property type="entry name" value="MurD-like peptide ligases, catalytic domain"/>
    <property type="match status" value="2"/>
</dbReference>
<comment type="function">
    <text evidence="7">Catalyzes the addition of meso-diaminopimelic acid to the nucleotide precursor UDP-N-acetylmuramoyl-L-alanyl-D-glutamate (UMAG) in the biosynthesis of bacterial cell-wall peptidoglycan.</text>
</comment>
<feature type="binding site" evidence="7">
    <location>
        <position position="393"/>
    </location>
    <ligand>
        <name>meso-2,6-diaminopimelate</name>
        <dbReference type="ChEBI" id="CHEBI:57791"/>
    </ligand>
</feature>
<evidence type="ECO:0000256" key="9">
    <source>
        <dbReference type="RuleBase" id="RU004135"/>
    </source>
</evidence>
<feature type="binding site" evidence="7">
    <location>
        <position position="486"/>
    </location>
    <ligand>
        <name>meso-2,6-diaminopimelate</name>
        <dbReference type="ChEBI" id="CHEBI:57791"/>
    </ligand>
</feature>
<dbReference type="HAMAP" id="MF_02019">
    <property type="entry name" value="MurF"/>
    <property type="match status" value="1"/>
</dbReference>
<feature type="binding site" evidence="7">
    <location>
        <begin position="160"/>
        <end position="161"/>
    </location>
    <ligand>
        <name>UDP-N-acetyl-alpha-D-muramoyl-L-alanyl-D-glutamate</name>
        <dbReference type="ChEBI" id="CHEBI:83900"/>
    </ligand>
</feature>
<comment type="similarity">
    <text evidence="8">Belongs to the MurCDEF family. MurF subfamily.</text>
</comment>
<dbReference type="SUPFAM" id="SSF53244">
    <property type="entry name" value="MurD-like peptide ligases, peptide-binding domain"/>
    <property type="match status" value="2"/>
</dbReference>
<name>I5B3S6_9BACT</name>
<dbReference type="EC" id="6.3.2.10" evidence="8"/>
<dbReference type="Pfam" id="PF01225">
    <property type="entry name" value="Mur_ligase"/>
    <property type="match status" value="2"/>
</dbReference>
<organism evidence="14 15">
    <name type="scientific">Desulfobacter postgatei 2ac9</name>
    <dbReference type="NCBI Taxonomy" id="879212"/>
    <lineage>
        <taxon>Bacteria</taxon>
        <taxon>Pseudomonadati</taxon>
        <taxon>Thermodesulfobacteriota</taxon>
        <taxon>Desulfobacteria</taxon>
        <taxon>Desulfobacterales</taxon>
        <taxon>Desulfobacteraceae</taxon>
        <taxon>Desulfobacter</taxon>
    </lineage>
</organism>
<dbReference type="EMBL" id="CM001488">
    <property type="protein sequence ID" value="EIM64139.1"/>
    <property type="molecule type" value="Genomic_DNA"/>
</dbReference>
<dbReference type="InterPro" id="IPR005761">
    <property type="entry name" value="UDP-N-AcMur-Glu-dNH2Pim_ligase"/>
</dbReference>
<keyword evidence="2 8" id="KW-0132">Cell division</keyword>
<keyword evidence="8" id="KW-0963">Cytoplasm</keyword>
<dbReference type="RefSeq" id="WP_004073614.1">
    <property type="nucleotide sequence ID" value="NZ_CM001488.1"/>
</dbReference>
<evidence type="ECO:0000313" key="15">
    <source>
        <dbReference type="Proteomes" id="UP000005778"/>
    </source>
</evidence>
<evidence type="ECO:0000256" key="6">
    <source>
        <dbReference type="ARBA" id="ARBA00023316"/>
    </source>
</evidence>
<dbReference type="InterPro" id="IPR004101">
    <property type="entry name" value="Mur_ligase_C"/>
</dbReference>
<dbReference type="Pfam" id="PF08245">
    <property type="entry name" value="Mur_ligase_M"/>
    <property type="match status" value="2"/>
</dbReference>
<keyword evidence="8 14" id="KW-0436">Ligase</keyword>
<dbReference type="HOGENOM" id="CLU_011092_0_0_7"/>
<feature type="domain" description="Mur ligase central" evidence="13">
    <location>
        <begin position="116"/>
        <end position="322"/>
    </location>
</feature>
<comment type="pathway">
    <text evidence="8 9">Cell wall biogenesis; peptidoglycan biosynthesis.</text>
</comment>
<dbReference type="Pfam" id="PF02875">
    <property type="entry name" value="Mur_ligase_C"/>
    <property type="match status" value="2"/>
</dbReference>
<dbReference type="InterPro" id="IPR000713">
    <property type="entry name" value="Mur_ligase_N"/>
</dbReference>
<dbReference type="GO" id="GO:0005737">
    <property type="term" value="C:cytoplasm"/>
    <property type="evidence" value="ECO:0007669"/>
    <property type="project" value="UniProtKB-SubCell"/>
</dbReference>
<dbReference type="GO" id="GO:0051301">
    <property type="term" value="P:cell division"/>
    <property type="evidence" value="ECO:0007669"/>
    <property type="project" value="UniProtKB-KW"/>
</dbReference>
<feature type="binding site" evidence="7">
    <location>
        <begin position="417"/>
        <end position="420"/>
    </location>
    <ligand>
        <name>meso-2,6-diaminopimelate</name>
        <dbReference type="ChEBI" id="CHEBI:57791"/>
    </ligand>
</feature>
<comment type="catalytic activity">
    <reaction evidence="8 10">
        <text>D-alanyl-D-alanine + UDP-N-acetyl-alpha-D-muramoyl-L-alanyl-gamma-D-glutamyl-meso-2,6-diaminopimelate + ATP = UDP-N-acetyl-alpha-D-muramoyl-L-alanyl-gamma-D-glutamyl-meso-2,6-diaminopimeloyl-D-alanyl-D-alanine + ADP + phosphate + H(+)</text>
        <dbReference type="Rhea" id="RHEA:28374"/>
        <dbReference type="ChEBI" id="CHEBI:15378"/>
        <dbReference type="ChEBI" id="CHEBI:30616"/>
        <dbReference type="ChEBI" id="CHEBI:43474"/>
        <dbReference type="ChEBI" id="CHEBI:57822"/>
        <dbReference type="ChEBI" id="CHEBI:61386"/>
        <dbReference type="ChEBI" id="CHEBI:83905"/>
        <dbReference type="ChEBI" id="CHEBI:456216"/>
        <dbReference type="EC" id="6.3.2.10"/>
    </reaction>
</comment>
<keyword evidence="8" id="KW-0067">ATP-binding</keyword>
<proteinExistence type="inferred from homology"/>
<dbReference type="UniPathway" id="UPA00219"/>
<dbReference type="GO" id="GO:0005524">
    <property type="term" value="F:ATP binding"/>
    <property type="evidence" value="ECO:0007669"/>
    <property type="project" value="UniProtKB-UniRule"/>
</dbReference>
<reference evidence="14 15" key="1">
    <citation type="submission" date="2011-09" db="EMBL/GenBank/DDBJ databases">
        <authorList>
            <consortium name="US DOE Joint Genome Institute (JGI-PGF)"/>
            <person name="Lucas S."/>
            <person name="Han J."/>
            <person name="Lapidus A."/>
            <person name="Cheng J.-F."/>
            <person name="Goodwin L."/>
            <person name="Pitluck S."/>
            <person name="Peters L."/>
            <person name="Land M.L."/>
            <person name="Hauser L."/>
            <person name="Orellana R."/>
            <person name="Lovley D."/>
            <person name="Woyke T.J."/>
        </authorList>
    </citation>
    <scope>NUCLEOTIDE SEQUENCE [LARGE SCALE GENOMIC DNA]</scope>
    <source>
        <strain evidence="14 15">2ac9</strain>
    </source>
</reference>
<evidence type="ECO:0000256" key="1">
    <source>
        <dbReference type="ARBA" id="ARBA00005898"/>
    </source>
</evidence>
<dbReference type="GO" id="GO:0008360">
    <property type="term" value="P:regulation of cell shape"/>
    <property type="evidence" value="ECO:0007669"/>
    <property type="project" value="UniProtKB-KW"/>
</dbReference>
<comment type="PTM">
    <text evidence="7">Carboxylation is probably crucial for Mg(2+) binding and, consequently, for the gamma-phosphate positioning of ATP.</text>
</comment>
<feature type="domain" description="Mur ligase C-terminal" evidence="12">
    <location>
        <begin position="854"/>
        <end position="980"/>
    </location>
</feature>
<comment type="subcellular location">
    <subcellularLocation>
        <location evidence="8 9">Cytoplasm</location>
    </subcellularLocation>
</comment>
<dbReference type="Gene3D" id="3.90.190.20">
    <property type="entry name" value="Mur ligase, C-terminal domain"/>
    <property type="match status" value="2"/>
</dbReference>
<dbReference type="HAMAP" id="MF_00208">
    <property type="entry name" value="MurE"/>
    <property type="match status" value="1"/>
</dbReference>
<dbReference type="GO" id="GO:0008765">
    <property type="term" value="F:UDP-N-acetylmuramoylalanyl-D-glutamate-2,6-diaminopimelate ligase activity"/>
    <property type="evidence" value="ECO:0007669"/>
    <property type="project" value="UniProtKB-UniRule"/>
</dbReference>
<feature type="domain" description="Mur ligase N-terminal catalytic" evidence="11">
    <location>
        <begin position="28"/>
        <end position="74"/>
    </location>
</feature>
<evidence type="ECO:0000256" key="2">
    <source>
        <dbReference type="ARBA" id="ARBA00022618"/>
    </source>
</evidence>
<feature type="binding site" evidence="7">
    <location>
        <begin position="118"/>
        <end position="124"/>
    </location>
    <ligand>
        <name>ATP</name>
        <dbReference type="ChEBI" id="CHEBI:30616"/>
    </ligand>
</feature>
<evidence type="ECO:0000259" key="13">
    <source>
        <dbReference type="Pfam" id="PF08245"/>
    </source>
</evidence>
<accession>I5B3S6</accession>
<dbReference type="AlphaFoldDB" id="I5B3S6"/>
<keyword evidence="3 8" id="KW-0133">Cell shape</keyword>
<dbReference type="GO" id="GO:0071555">
    <property type="term" value="P:cell wall organization"/>
    <property type="evidence" value="ECO:0007669"/>
    <property type="project" value="UniProtKB-KW"/>
</dbReference>
<evidence type="ECO:0000256" key="4">
    <source>
        <dbReference type="ARBA" id="ARBA00022984"/>
    </source>
</evidence>
<gene>
    <name evidence="8" type="primary">murF</name>
    <name evidence="7" type="synonym">murE</name>
    <name evidence="14" type="ORF">DespoDRAFT_02264</name>
</gene>
<comment type="similarity">
    <text evidence="1 7">Belongs to the MurCDEF family. MurE subfamily.</text>
</comment>
<dbReference type="SUPFAM" id="SSF63418">
    <property type="entry name" value="MurE/MurF N-terminal domain"/>
    <property type="match status" value="2"/>
</dbReference>
<dbReference type="NCBIfam" id="NF001126">
    <property type="entry name" value="PRK00139.1-4"/>
    <property type="match status" value="1"/>
</dbReference>
<keyword evidence="5 8" id="KW-0131">Cell cycle</keyword>
<dbReference type="NCBIfam" id="TIGR01143">
    <property type="entry name" value="murF"/>
    <property type="match status" value="1"/>
</dbReference>
<dbReference type="eggNOG" id="COG0770">
    <property type="taxonomic scope" value="Bacteria"/>
</dbReference>
<feature type="binding site" evidence="7">
    <location>
        <position position="35"/>
    </location>
    <ligand>
        <name>UDP-N-acetyl-alpha-D-muramoyl-L-alanyl-D-glutamate</name>
        <dbReference type="ChEBI" id="CHEBI:83900"/>
    </ligand>
</feature>
<keyword evidence="4 8" id="KW-0573">Peptidoglycan synthesis</keyword>
<dbReference type="eggNOG" id="COG0769">
    <property type="taxonomic scope" value="Bacteria"/>
</dbReference>
<evidence type="ECO:0000256" key="5">
    <source>
        <dbReference type="ARBA" id="ARBA00023306"/>
    </source>
</evidence>
<evidence type="ECO:0000313" key="14">
    <source>
        <dbReference type="EMBL" id="EIM64139.1"/>
    </source>
</evidence>
<feature type="short sequence motif" description="Meso-diaminopimelate recognition motif" evidence="7">
    <location>
        <begin position="417"/>
        <end position="420"/>
    </location>
</feature>
<keyword evidence="8" id="KW-0547">Nucleotide-binding</keyword>
<dbReference type="InterPro" id="IPR013221">
    <property type="entry name" value="Mur_ligase_cen"/>
</dbReference>
<feature type="modified residue" description="N6-carboxylysine" evidence="7">
    <location>
        <position position="227"/>
    </location>
</feature>
<dbReference type="GO" id="GO:0047480">
    <property type="term" value="F:UDP-N-acetylmuramoyl-tripeptide-D-alanyl-D-alanine ligase activity"/>
    <property type="evidence" value="ECO:0007669"/>
    <property type="project" value="UniProtKB-UniRule"/>
</dbReference>
<dbReference type="NCBIfam" id="TIGR01085">
    <property type="entry name" value="murE"/>
    <property type="match status" value="1"/>
</dbReference>
<dbReference type="GO" id="GO:0000287">
    <property type="term" value="F:magnesium ion binding"/>
    <property type="evidence" value="ECO:0007669"/>
    <property type="project" value="UniProtKB-UniRule"/>
</dbReference>
<dbReference type="InterPro" id="IPR005863">
    <property type="entry name" value="UDP-N-AcMur_synth"/>
</dbReference>
<dbReference type="InterPro" id="IPR036565">
    <property type="entry name" value="Mur-like_cat_sf"/>
</dbReference>
<feature type="domain" description="Mur ligase C-terminal" evidence="12">
    <location>
        <begin position="344"/>
        <end position="484"/>
    </location>
</feature>
<keyword evidence="6 8" id="KW-0961">Cell wall biogenesis/degradation</keyword>
<feature type="binding site" evidence="7">
    <location>
        <position position="187"/>
    </location>
    <ligand>
        <name>UDP-N-acetyl-alpha-D-muramoyl-L-alanyl-D-glutamate</name>
        <dbReference type="ChEBI" id="CHEBI:83900"/>
    </ligand>
</feature>
<comment type="function">
    <text evidence="8 10">Involved in cell wall formation. Catalyzes the final step in the synthesis of UDP-N-acetylmuramoyl-pentapeptide, the precursor of murein.</text>
</comment>
<keyword evidence="15" id="KW-1185">Reference proteome</keyword>
<dbReference type="GO" id="GO:0008766">
    <property type="term" value="F:UDP-N-acetylmuramoylalanyl-D-glutamyl-2,6-diaminopimelate-D-alanyl-D-alanine ligase activity"/>
    <property type="evidence" value="ECO:0007669"/>
    <property type="project" value="RHEA"/>
</dbReference>
<evidence type="ECO:0000256" key="8">
    <source>
        <dbReference type="HAMAP-Rule" id="MF_02019"/>
    </source>
</evidence>
<dbReference type="Proteomes" id="UP000005778">
    <property type="component" value="Chromosome"/>
</dbReference>
<evidence type="ECO:0000259" key="11">
    <source>
        <dbReference type="Pfam" id="PF01225"/>
    </source>
</evidence>
<dbReference type="Gene3D" id="3.40.1190.10">
    <property type="entry name" value="Mur-like, catalytic domain"/>
    <property type="match status" value="2"/>
</dbReference>
<comment type="catalytic activity">
    <reaction evidence="7">
        <text>UDP-N-acetyl-alpha-D-muramoyl-L-alanyl-D-glutamate + meso-2,6-diaminopimelate + ATP = UDP-N-acetyl-alpha-D-muramoyl-L-alanyl-gamma-D-glutamyl-meso-2,6-diaminopimelate + ADP + phosphate + H(+)</text>
        <dbReference type="Rhea" id="RHEA:23676"/>
        <dbReference type="ChEBI" id="CHEBI:15378"/>
        <dbReference type="ChEBI" id="CHEBI:30616"/>
        <dbReference type="ChEBI" id="CHEBI:43474"/>
        <dbReference type="ChEBI" id="CHEBI:57791"/>
        <dbReference type="ChEBI" id="CHEBI:83900"/>
        <dbReference type="ChEBI" id="CHEBI:83905"/>
        <dbReference type="ChEBI" id="CHEBI:456216"/>
        <dbReference type="EC" id="6.3.2.13"/>
    </reaction>
</comment>
<dbReference type="InterPro" id="IPR035911">
    <property type="entry name" value="MurE/MurF_N"/>
</dbReference>
<comment type="cofactor">
    <cofactor evidence="7">
        <name>Mg(2+)</name>
        <dbReference type="ChEBI" id="CHEBI:18420"/>
    </cofactor>
</comment>